<dbReference type="Gene3D" id="3.10.105.10">
    <property type="entry name" value="Dipeptide-binding Protein, Domain 3"/>
    <property type="match status" value="1"/>
</dbReference>
<dbReference type="InterPro" id="IPR030678">
    <property type="entry name" value="Peptide/Ni-bd"/>
</dbReference>
<evidence type="ECO:0000256" key="4">
    <source>
        <dbReference type="ARBA" id="ARBA00022729"/>
    </source>
</evidence>
<dbReference type="GO" id="GO:0030313">
    <property type="term" value="C:cell envelope"/>
    <property type="evidence" value="ECO:0007669"/>
    <property type="project" value="UniProtKB-SubCell"/>
</dbReference>
<keyword evidence="4 5" id="KW-0732">Signal</keyword>
<dbReference type="GO" id="GO:0015833">
    <property type="term" value="P:peptide transport"/>
    <property type="evidence" value="ECO:0007669"/>
    <property type="project" value="TreeGrafter"/>
</dbReference>
<organism evidence="7 8">
    <name type="scientific">Arthrobacter psychrolactophilus</name>
    <dbReference type="NCBI Taxonomy" id="92442"/>
    <lineage>
        <taxon>Bacteria</taxon>
        <taxon>Bacillati</taxon>
        <taxon>Actinomycetota</taxon>
        <taxon>Actinomycetes</taxon>
        <taxon>Micrococcales</taxon>
        <taxon>Micrococcaceae</taxon>
        <taxon>Arthrobacter</taxon>
    </lineage>
</organism>
<name>A0A2V5IK57_9MICC</name>
<dbReference type="RefSeq" id="WP_110486844.1">
    <property type="nucleotide sequence ID" value="NZ_QJVC01000031.1"/>
</dbReference>
<dbReference type="InterPro" id="IPR000914">
    <property type="entry name" value="SBP_5_dom"/>
</dbReference>
<keyword evidence="3" id="KW-0813">Transport</keyword>
<dbReference type="GO" id="GO:1904680">
    <property type="term" value="F:peptide transmembrane transporter activity"/>
    <property type="evidence" value="ECO:0007669"/>
    <property type="project" value="TreeGrafter"/>
</dbReference>
<dbReference type="OrthoDB" id="3225986at2"/>
<dbReference type="InterPro" id="IPR039424">
    <property type="entry name" value="SBP_5"/>
</dbReference>
<evidence type="ECO:0000313" key="8">
    <source>
        <dbReference type="Proteomes" id="UP000247980"/>
    </source>
</evidence>
<evidence type="ECO:0000256" key="2">
    <source>
        <dbReference type="ARBA" id="ARBA00005695"/>
    </source>
</evidence>
<accession>A0A2V5IK57</accession>
<keyword evidence="8" id="KW-1185">Reference proteome</keyword>
<comment type="subcellular location">
    <subcellularLocation>
        <location evidence="1">Cell envelope</location>
    </subcellularLocation>
</comment>
<reference evidence="7 8" key="1">
    <citation type="submission" date="2018-05" db="EMBL/GenBank/DDBJ databases">
        <title>Genetic diversity of glacier-inhabiting Cryobacterium bacteria in China and description of Cryobacterium mengkeensis sp. nov. and Arthrobacter glacialis sp. nov.</title>
        <authorList>
            <person name="Liu Q."/>
            <person name="Xin Y.-H."/>
        </authorList>
    </citation>
    <scope>NUCLEOTIDE SEQUENCE [LARGE SCALE GENOMIC DNA]</scope>
    <source>
        <strain evidence="7 8">B7</strain>
    </source>
</reference>
<gene>
    <name evidence="7" type="ORF">CVS30_17515</name>
</gene>
<dbReference type="PROSITE" id="PS51257">
    <property type="entry name" value="PROKAR_LIPOPROTEIN"/>
    <property type="match status" value="1"/>
</dbReference>
<dbReference type="Pfam" id="PF00496">
    <property type="entry name" value="SBP_bac_5"/>
    <property type="match status" value="1"/>
</dbReference>
<sequence length="511" mass="55106">MNSIREKISLAVAATAVAMMALTGCGSGTASTGGGAMLPDEQQNLTFVPAFAVPGLDPTKAPLEMGSNQVLSNVLQALVKLDENSQPQPQLAESWEWTTPTTLTLKLREGVTFSDGQALSSADVKATLERYISQKQTLAAVLAVIESVSADDPTTVTITTTQPTGTLLGVLSMLFIGQAAHAQDDAWWAKPTGTGPFVINDFIANDKVSLTRNEGYWGEKAKLRSLTFKLITDVNAKVTALSNGQAQVLNDVPFDQVATVEAMSNVAFTQTEGLTYNFLWFNNAREPFTDVRVRTAMWEAVDLPTIVESLYGDTASVMDSFCPTSAFGCVAATDMPSYDPEHAKKLLAEAGYAEGFTADVIFSTANAGYDSLISALVSAWNEIGVTITPRALDGATWLSEFSALNWDMDVQPNQTATGDADYTLNRLYKCEAKRMGYCNPELDQLMAQAQESNDAQARLKLYQQVVDTMVKDAPAIPLFQTKPNVAASNTVQGLTIPPTEFIDWSTVYLTE</sequence>
<comment type="similarity">
    <text evidence="2">Belongs to the bacterial solute-binding protein 5 family.</text>
</comment>
<dbReference type="PIRSF" id="PIRSF002741">
    <property type="entry name" value="MppA"/>
    <property type="match status" value="1"/>
</dbReference>
<dbReference type="GO" id="GO:0042597">
    <property type="term" value="C:periplasmic space"/>
    <property type="evidence" value="ECO:0007669"/>
    <property type="project" value="UniProtKB-ARBA"/>
</dbReference>
<evidence type="ECO:0000313" key="7">
    <source>
        <dbReference type="EMBL" id="PYI37049.1"/>
    </source>
</evidence>
<dbReference type="Gene3D" id="3.90.76.10">
    <property type="entry name" value="Dipeptide-binding Protein, Domain 1"/>
    <property type="match status" value="1"/>
</dbReference>
<feature type="signal peptide" evidence="5">
    <location>
        <begin position="1"/>
        <end position="30"/>
    </location>
</feature>
<dbReference type="PANTHER" id="PTHR30290">
    <property type="entry name" value="PERIPLASMIC BINDING COMPONENT OF ABC TRANSPORTER"/>
    <property type="match status" value="1"/>
</dbReference>
<proteinExistence type="inferred from homology"/>
<protein>
    <submittedName>
        <fullName evidence="7">ABC transporter substrate-binding protein</fullName>
    </submittedName>
</protein>
<dbReference type="SUPFAM" id="SSF53850">
    <property type="entry name" value="Periplasmic binding protein-like II"/>
    <property type="match status" value="1"/>
</dbReference>
<dbReference type="AlphaFoldDB" id="A0A2V5IK57"/>
<dbReference type="Gene3D" id="3.40.190.10">
    <property type="entry name" value="Periplasmic binding protein-like II"/>
    <property type="match status" value="1"/>
</dbReference>
<evidence type="ECO:0000256" key="1">
    <source>
        <dbReference type="ARBA" id="ARBA00004196"/>
    </source>
</evidence>
<dbReference type="GO" id="GO:0043190">
    <property type="term" value="C:ATP-binding cassette (ABC) transporter complex"/>
    <property type="evidence" value="ECO:0007669"/>
    <property type="project" value="InterPro"/>
</dbReference>
<dbReference type="EMBL" id="QJVC01000031">
    <property type="protein sequence ID" value="PYI37049.1"/>
    <property type="molecule type" value="Genomic_DNA"/>
</dbReference>
<dbReference type="Proteomes" id="UP000247980">
    <property type="component" value="Unassembled WGS sequence"/>
</dbReference>
<evidence type="ECO:0000256" key="5">
    <source>
        <dbReference type="SAM" id="SignalP"/>
    </source>
</evidence>
<comment type="caution">
    <text evidence="7">The sequence shown here is derived from an EMBL/GenBank/DDBJ whole genome shotgun (WGS) entry which is preliminary data.</text>
</comment>
<evidence type="ECO:0000256" key="3">
    <source>
        <dbReference type="ARBA" id="ARBA00022448"/>
    </source>
</evidence>
<evidence type="ECO:0000259" key="6">
    <source>
        <dbReference type="Pfam" id="PF00496"/>
    </source>
</evidence>
<feature type="chain" id="PRO_5016088036" evidence="5">
    <location>
        <begin position="31"/>
        <end position="511"/>
    </location>
</feature>
<dbReference type="CDD" id="cd00995">
    <property type="entry name" value="PBP2_NikA_DppA_OppA_like"/>
    <property type="match status" value="1"/>
</dbReference>
<feature type="domain" description="Solute-binding protein family 5" evidence="6">
    <location>
        <begin position="86"/>
        <end position="431"/>
    </location>
</feature>
<dbReference type="PANTHER" id="PTHR30290:SF10">
    <property type="entry name" value="PERIPLASMIC OLIGOPEPTIDE-BINDING PROTEIN-RELATED"/>
    <property type="match status" value="1"/>
</dbReference>